<keyword evidence="8" id="KW-1185">Reference proteome</keyword>
<keyword evidence="7" id="KW-0378">Hydrolase</keyword>
<dbReference type="Pfam" id="PF00005">
    <property type="entry name" value="ABC_tran"/>
    <property type="match status" value="1"/>
</dbReference>
<dbReference type="PANTHER" id="PTHR48041">
    <property type="entry name" value="ABC TRANSPORTER G FAMILY MEMBER 28"/>
    <property type="match status" value="1"/>
</dbReference>
<sequence length="136" mass="14462">GAGKTSLLNVLSGEARTGSMNGQIHINGEEVKGKDVRELTGFVQQDDVILETMTVREAVTMSALLRIPPSVDRAGKLQRVDEILDLMQLTGAADTIIGSPQTKGVSGGERKRASISMELVTNPSILFLDEPTSGLD</sequence>
<dbReference type="AlphaFoldDB" id="A0A4V1IXP0"/>
<evidence type="ECO:0000313" key="7">
    <source>
        <dbReference type="EMBL" id="RKP11729.1"/>
    </source>
</evidence>
<dbReference type="GO" id="GO:0005524">
    <property type="term" value="F:ATP binding"/>
    <property type="evidence" value="ECO:0007669"/>
    <property type="project" value="InterPro"/>
</dbReference>
<organism evidence="7 8">
    <name type="scientific">Piptocephalis cylindrospora</name>
    <dbReference type="NCBI Taxonomy" id="1907219"/>
    <lineage>
        <taxon>Eukaryota</taxon>
        <taxon>Fungi</taxon>
        <taxon>Fungi incertae sedis</taxon>
        <taxon>Zoopagomycota</taxon>
        <taxon>Zoopagomycotina</taxon>
        <taxon>Zoopagomycetes</taxon>
        <taxon>Zoopagales</taxon>
        <taxon>Piptocephalidaceae</taxon>
        <taxon>Piptocephalis</taxon>
    </lineage>
</organism>
<keyword evidence="4" id="KW-1133">Transmembrane helix</keyword>
<feature type="non-terminal residue" evidence="7">
    <location>
        <position position="1"/>
    </location>
</feature>
<dbReference type="OrthoDB" id="66620at2759"/>
<comment type="subcellular location">
    <subcellularLocation>
        <location evidence="1">Membrane</location>
        <topology evidence="1">Multi-pass membrane protein</topology>
    </subcellularLocation>
</comment>
<dbReference type="Gene3D" id="3.40.50.300">
    <property type="entry name" value="P-loop containing nucleotide triphosphate hydrolases"/>
    <property type="match status" value="1"/>
</dbReference>
<name>A0A4V1IXP0_9FUNG</name>
<evidence type="ECO:0000256" key="2">
    <source>
        <dbReference type="ARBA" id="ARBA00022448"/>
    </source>
</evidence>
<dbReference type="EMBL" id="KZ988690">
    <property type="protein sequence ID" value="RKP11729.1"/>
    <property type="molecule type" value="Genomic_DNA"/>
</dbReference>
<accession>A0A4V1IXP0</accession>
<evidence type="ECO:0000256" key="5">
    <source>
        <dbReference type="ARBA" id="ARBA00023136"/>
    </source>
</evidence>
<dbReference type="InterPro" id="IPR050352">
    <property type="entry name" value="ABCG_transporters"/>
</dbReference>
<keyword evidence="5" id="KW-0472">Membrane</keyword>
<keyword evidence="3" id="KW-0812">Transmembrane</keyword>
<dbReference type="InterPro" id="IPR027417">
    <property type="entry name" value="P-loop_NTPase"/>
</dbReference>
<dbReference type="GO" id="GO:0016020">
    <property type="term" value="C:membrane"/>
    <property type="evidence" value="ECO:0007669"/>
    <property type="project" value="UniProtKB-SubCell"/>
</dbReference>
<reference evidence="8" key="1">
    <citation type="journal article" date="2018" name="Nat. Microbiol.">
        <title>Leveraging single-cell genomics to expand the fungal tree of life.</title>
        <authorList>
            <person name="Ahrendt S.R."/>
            <person name="Quandt C.A."/>
            <person name="Ciobanu D."/>
            <person name="Clum A."/>
            <person name="Salamov A."/>
            <person name="Andreopoulos B."/>
            <person name="Cheng J.F."/>
            <person name="Woyke T."/>
            <person name="Pelin A."/>
            <person name="Henrissat B."/>
            <person name="Reynolds N.K."/>
            <person name="Benny G.L."/>
            <person name="Smith M.E."/>
            <person name="James T.Y."/>
            <person name="Grigoriev I.V."/>
        </authorList>
    </citation>
    <scope>NUCLEOTIDE SEQUENCE [LARGE SCALE GENOMIC DNA]</scope>
</reference>
<dbReference type="SUPFAM" id="SSF52540">
    <property type="entry name" value="P-loop containing nucleoside triphosphate hydrolases"/>
    <property type="match status" value="1"/>
</dbReference>
<protein>
    <submittedName>
        <fullName evidence="7">P-loop containing nucleoside triphosphate hydrolase protein</fullName>
    </submittedName>
</protein>
<keyword evidence="2" id="KW-0813">Transport</keyword>
<dbReference type="PANTHER" id="PTHR48041:SF139">
    <property type="entry name" value="PROTEIN SCARLET"/>
    <property type="match status" value="1"/>
</dbReference>
<proteinExistence type="predicted"/>
<evidence type="ECO:0000259" key="6">
    <source>
        <dbReference type="Pfam" id="PF00005"/>
    </source>
</evidence>
<gene>
    <name evidence="7" type="ORF">BJ684DRAFT_3245</name>
</gene>
<evidence type="ECO:0000256" key="4">
    <source>
        <dbReference type="ARBA" id="ARBA00022989"/>
    </source>
</evidence>
<evidence type="ECO:0000313" key="8">
    <source>
        <dbReference type="Proteomes" id="UP000267251"/>
    </source>
</evidence>
<evidence type="ECO:0000256" key="3">
    <source>
        <dbReference type="ARBA" id="ARBA00022692"/>
    </source>
</evidence>
<dbReference type="Proteomes" id="UP000267251">
    <property type="component" value="Unassembled WGS sequence"/>
</dbReference>
<feature type="domain" description="ABC transporter" evidence="6">
    <location>
        <begin position="1"/>
        <end position="133"/>
    </location>
</feature>
<dbReference type="GO" id="GO:0016887">
    <property type="term" value="F:ATP hydrolysis activity"/>
    <property type="evidence" value="ECO:0007669"/>
    <property type="project" value="InterPro"/>
</dbReference>
<dbReference type="GO" id="GO:0042626">
    <property type="term" value="F:ATPase-coupled transmembrane transporter activity"/>
    <property type="evidence" value="ECO:0007669"/>
    <property type="project" value="TreeGrafter"/>
</dbReference>
<evidence type="ECO:0000256" key="1">
    <source>
        <dbReference type="ARBA" id="ARBA00004141"/>
    </source>
</evidence>
<feature type="non-terminal residue" evidence="7">
    <location>
        <position position="136"/>
    </location>
</feature>
<dbReference type="InterPro" id="IPR003439">
    <property type="entry name" value="ABC_transporter-like_ATP-bd"/>
</dbReference>